<dbReference type="InterPro" id="IPR036514">
    <property type="entry name" value="SGNH_hydro_sf"/>
</dbReference>
<feature type="domain" description="Sialate O-acetylesterase" evidence="3">
    <location>
        <begin position="405"/>
        <end position="524"/>
    </location>
</feature>
<proteinExistence type="predicted"/>
<accession>A0A4Q7PDQ9</accession>
<feature type="signal peptide" evidence="2">
    <location>
        <begin position="1"/>
        <end position="21"/>
    </location>
</feature>
<dbReference type="InterPro" id="IPR005181">
    <property type="entry name" value="SASA"/>
</dbReference>
<dbReference type="SUPFAM" id="SSF49785">
    <property type="entry name" value="Galactose-binding domain-like"/>
    <property type="match status" value="1"/>
</dbReference>
<dbReference type="SUPFAM" id="SSF52266">
    <property type="entry name" value="SGNH hydrolase"/>
    <property type="match status" value="1"/>
</dbReference>
<sequence length="636" mass="73291">MKKIFSYILFLLVVVVQFSCNEDSTLAEVTLPKFFGDNMVFQRNQPIRVWGIGTPGQKVKAIFNGVEKQTKIDKEGNWLLEFDPLPASGPYELEVNEKKFYDVQVGDVWVAGGQSNMEWVMSAQVEGLQQELADADYPLIRFFKIPHDYDAKEKFDVRGGEWRKANADNILNFSAVAWFFAKQNHLEKGVPVGIIESNWGGTPAEGWTEASKLLGLDFYKEKAKDVLDRQDYWIQEVVDNKVRELTRNDLVLAPQNGEIQGVGNLDFDDSQWQTVNLPEDNPFKDIAWFRKKFVLNDTDRYFMLNLGDIQQMAYVYLNGGRLFYKDWGQEVKEFPVPASMLNKGENILAVRVINTWNNAPILGKKDQLYLKSGNKKISLEGEWKYNNRVEEELPIVEWYNWLPGMMFNAMIAPIVKYPIKGVIWYQGESNAGDHQHYRELFGTMIQNWRERWGIGDFPFLYVQLANFMERREVQPESNWAYLREAQTQILSLPNTGMAVAIDIGDANDIHPRNKRDVGHRLWKAAQKIAYGDEVLYSGPVFKEFKKEGQNINLVFDFVGDGLKLSYGGEVKGFIISDQEGNFYPAKAMVINSKEVQVFHPLVENPREIRYAWADNPEVNLYNSENLPAVPFRIKLD</sequence>
<dbReference type="InterPro" id="IPR039329">
    <property type="entry name" value="SIAE"/>
</dbReference>
<reference evidence="4 5" key="1">
    <citation type="submission" date="2019-02" db="EMBL/GenBank/DDBJ databases">
        <title>Genomic Encyclopedia of Archaeal and Bacterial Type Strains, Phase II (KMG-II): from individual species to whole genera.</title>
        <authorList>
            <person name="Goeker M."/>
        </authorList>
    </citation>
    <scope>NUCLEOTIDE SEQUENCE [LARGE SCALE GENOMIC DNA]</scope>
    <source>
        <strain evidence="4 5">DSM 21411</strain>
    </source>
</reference>
<dbReference type="RefSeq" id="WP_130275803.1">
    <property type="nucleotide sequence ID" value="NZ_SGXG01000001.1"/>
</dbReference>
<dbReference type="Pfam" id="PF03629">
    <property type="entry name" value="SASA"/>
    <property type="match status" value="1"/>
</dbReference>
<dbReference type="Gene3D" id="3.40.50.1110">
    <property type="entry name" value="SGNH hydrolase"/>
    <property type="match status" value="2"/>
</dbReference>
<dbReference type="OrthoDB" id="9816001at2"/>
<feature type="chain" id="PRO_5021002642" evidence="2">
    <location>
        <begin position="22"/>
        <end position="636"/>
    </location>
</feature>
<evidence type="ECO:0000259" key="3">
    <source>
        <dbReference type="Pfam" id="PF03629"/>
    </source>
</evidence>
<evidence type="ECO:0000313" key="4">
    <source>
        <dbReference type="EMBL" id="RZS96952.1"/>
    </source>
</evidence>
<gene>
    <name evidence="4" type="ORF">BC751_2548</name>
</gene>
<keyword evidence="1" id="KW-0378">Hydrolase</keyword>
<comment type="caution">
    <text evidence="4">The sequence shown here is derived from an EMBL/GenBank/DDBJ whole genome shotgun (WGS) entry which is preliminary data.</text>
</comment>
<dbReference type="AlphaFoldDB" id="A0A4Q7PDQ9"/>
<dbReference type="InterPro" id="IPR008979">
    <property type="entry name" value="Galactose-bd-like_sf"/>
</dbReference>
<dbReference type="GO" id="GO:0005975">
    <property type="term" value="P:carbohydrate metabolic process"/>
    <property type="evidence" value="ECO:0007669"/>
    <property type="project" value="TreeGrafter"/>
</dbReference>
<dbReference type="PANTHER" id="PTHR22901">
    <property type="entry name" value="SIALATE O-ACETYLESTERASE"/>
    <property type="match status" value="1"/>
</dbReference>
<name>A0A4Q7PDQ9_9BACT</name>
<dbReference type="Proteomes" id="UP000292209">
    <property type="component" value="Unassembled WGS sequence"/>
</dbReference>
<keyword evidence="2" id="KW-0732">Signal</keyword>
<evidence type="ECO:0000256" key="1">
    <source>
        <dbReference type="ARBA" id="ARBA00022801"/>
    </source>
</evidence>
<keyword evidence="5" id="KW-1185">Reference proteome</keyword>
<dbReference type="GO" id="GO:0001681">
    <property type="term" value="F:sialate O-acetylesterase activity"/>
    <property type="evidence" value="ECO:0007669"/>
    <property type="project" value="InterPro"/>
</dbReference>
<evidence type="ECO:0000313" key="5">
    <source>
        <dbReference type="Proteomes" id="UP000292209"/>
    </source>
</evidence>
<protein>
    <submittedName>
        <fullName evidence="4">Sialate O-acetylesterase</fullName>
    </submittedName>
</protein>
<dbReference type="PANTHER" id="PTHR22901:SF0">
    <property type="entry name" value="SIALATE O-ACETYLESTERASE"/>
    <property type="match status" value="1"/>
</dbReference>
<evidence type="ECO:0000256" key="2">
    <source>
        <dbReference type="SAM" id="SignalP"/>
    </source>
</evidence>
<organism evidence="4 5">
    <name type="scientific">Cecembia calidifontis</name>
    <dbReference type="NCBI Taxonomy" id="1187080"/>
    <lineage>
        <taxon>Bacteria</taxon>
        <taxon>Pseudomonadati</taxon>
        <taxon>Bacteroidota</taxon>
        <taxon>Cytophagia</taxon>
        <taxon>Cytophagales</taxon>
        <taxon>Cyclobacteriaceae</taxon>
        <taxon>Cecembia</taxon>
    </lineage>
</organism>
<dbReference type="EMBL" id="SGXG01000001">
    <property type="protein sequence ID" value="RZS96952.1"/>
    <property type="molecule type" value="Genomic_DNA"/>
</dbReference>